<reference evidence="2 3" key="1">
    <citation type="submission" date="2017-02" db="EMBL/GenBank/DDBJ databases">
        <authorList>
            <person name="Peterson S.W."/>
        </authorList>
    </citation>
    <scope>NUCLEOTIDE SEQUENCE [LARGE SCALE GENOMIC DNA]</scope>
    <source>
        <strain evidence="2 3">LSP_Lj1</strain>
    </source>
</reference>
<keyword evidence="3" id="KW-1185">Reference proteome</keyword>
<dbReference type="EMBL" id="FUKQ01000007">
    <property type="protein sequence ID" value="SJN18734.1"/>
    <property type="molecule type" value="Genomic_DNA"/>
</dbReference>
<dbReference type="Pfam" id="PF03358">
    <property type="entry name" value="FMN_red"/>
    <property type="match status" value="1"/>
</dbReference>
<dbReference type="STRING" id="1255658.FM114_01570"/>
<dbReference type="PANTHER" id="PTHR30543">
    <property type="entry name" value="CHROMATE REDUCTASE"/>
    <property type="match status" value="1"/>
</dbReference>
<dbReference type="GO" id="GO:0010181">
    <property type="term" value="F:FMN binding"/>
    <property type="evidence" value="ECO:0007669"/>
    <property type="project" value="TreeGrafter"/>
</dbReference>
<dbReference type="InterPro" id="IPR029039">
    <property type="entry name" value="Flavoprotein-like_sf"/>
</dbReference>
<dbReference type="GO" id="GO:0016491">
    <property type="term" value="F:oxidoreductase activity"/>
    <property type="evidence" value="ECO:0007669"/>
    <property type="project" value="InterPro"/>
</dbReference>
<dbReference type="OrthoDB" id="9812295at2"/>
<accession>A0A1R4IGL2</accession>
<organism evidence="2 3">
    <name type="scientific">Luteococcus japonicus LSP_Lj1</name>
    <dbReference type="NCBI Taxonomy" id="1255658"/>
    <lineage>
        <taxon>Bacteria</taxon>
        <taxon>Bacillati</taxon>
        <taxon>Actinomycetota</taxon>
        <taxon>Actinomycetes</taxon>
        <taxon>Propionibacteriales</taxon>
        <taxon>Propionibacteriaceae</taxon>
        <taxon>Luteococcus</taxon>
    </lineage>
</organism>
<sequence length="184" mass="20233">MKIGIIVGSTRQNRAGKQIGEWVAARAEVRTDATFELVDLADFNLPFMTSPVPPAALGKQYPEPEIQAWSKKIDEFDGFILVTPEYNHGVPAAFKNAVDVLGSEWMKKAVGFVSYGADGGVRAVENWRVILANFNIYDIRNAVSINIFTEMSDGAFSPNERRAAEVKDLLDTLVPAARAMATLR</sequence>
<proteinExistence type="predicted"/>
<dbReference type="Proteomes" id="UP000188342">
    <property type="component" value="Unassembled WGS sequence"/>
</dbReference>
<dbReference type="Gene3D" id="3.40.50.360">
    <property type="match status" value="1"/>
</dbReference>
<dbReference type="RefSeq" id="WP_094763450.1">
    <property type="nucleotide sequence ID" value="NZ_FUKQ01000007.1"/>
</dbReference>
<dbReference type="GO" id="GO:0005829">
    <property type="term" value="C:cytosol"/>
    <property type="evidence" value="ECO:0007669"/>
    <property type="project" value="TreeGrafter"/>
</dbReference>
<evidence type="ECO:0000313" key="3">
    <source>
        <dbReference type="Proteomes" id="UP000188342"/>
    </source>
</evidence>
<feature type="domain" description="NADPH-dependent FMN reductase-like" evidence="1">
    <location>
        <begin position="1"/>
        <end position="148"/>
    </location>
</feature>
<name>A0A1R4IGL2_9ACTN</name>
<dbReference type="PANTHER" id="PTHR30543:SF21">
    <property type="entry name" value="NAD(P)H-DEPENDENT FMN REDUCTASE LOT6"/>
    <property type="match status" value="1"/>
</dbReference>
<dbReference type="InterPro" id="IPR005025">
    <property type="entry name" value="FMN_Rdtase-like_dom"/>
</dbReference>
<evidence type="ECO:0000313" key="2">
    <source>
        <dbReference type="EMBL" id="SJN18734.1"/>
    </source>
</evidence>
<dbReference type="SUPFAM" id="SSF52218">
    <property type="entry name" value="Flavoproteins"/>
    <property type="match status" value="1"/>
</dbReference>
<dbReference type="InterPro" id="IPR050712">
    <property type="entry name" value="NAD(P)H-dep_reductase"/>
</dbReference>
<evidence type="ECO:0000259" key="1">
    <source>
        <dbReference type="Pfam" id="PF03358"/>
    </source>
</evidence>
<gene>
    <name evidence="2" type="ORF">FM114_01570</name>
</gene>
<dbReference type="AlphaFoldDB" id="A0A1R4IGL2"/>
<protein>
    <recommendedName>
        <fullName evidence="1">NADPH-dependent FMN reductase-like domain-containing protein</fullName>
    </recommendedName>
</protein>